<dbReference type="InterPro" id="IPR011856">
    <property type="entry name" value="tRNA_endonuc-like_dom_sf"/>
</dbReference>
<evidence type="ECO:0000259" key="1">
    <source>
        <dbReference type="Pfam" id="PF08721"/>
    </source>
</evidence>
<proteinExistence type="predicted"/>
<dbReference type="Pfam" id="PF08721">
    <property type="entry name" value="Tn7_Tnp_TnsA_C"/>
    <property type="match status" value="1"/>
</dbReference>
<comment type="caution">
    <text evidence="4">The sequence shown here is derived from an EMBL/GenBank/DDBJ whole genome shotgun (WGS) entry which is preliminary data.</text>
</comment>
<dbReference type="AlphaFoldDB" id="A0AAP5BNY5"/>
<dbReference type="Pfam" id="PF08722">
    <property type="entry name" value="Tn7_TnsA-like_N"/>
    <property type="match status" value="1"/>
</dbReference>
<dbReference type="EMBL" id="JAMXWF010000060">
    <property type="protein sequence ID" value="MDQ6413462.1"/>
    <property type="molecule type" value="Genomic_DNA"/>
</dbReference>
<accession>A0AAP5BNY5</accession>
<dbReference type="Proteomes" id="UP001209412">
    <property type="component" value="Unassembled WGS sequence"/>
</dbReference>
<evidence type="ECO:0000313" key="3">
    <source>
        <dbReference type="EMBL" id="MCX4151650.1"/>
    </source>
</evidence>
<evidence type="ECO:0000313" key="5">
    <source>
        <dbReference type="Proteomes" id="UP001209412"/>
    </source>
</evidence>
<dbReference type="GO" id="GO:0004519">
    <property type="term" value="F:endonuclease activity"/>
    <property type="evidence" value="ECO:0007669"/>
    <property type="project" value="UniProtKB-KW"/>
</dbReference>
<evidence type="ECO:0000259" key="2">
    <source>
        <dbReference type="Pfam" id="PF08722"/>
    </source>
</evidence>
<keyword evidence="4" id="KW-0540">Nuclease</keyword>
<keyword evidence="4" id="KW-0255">Endonuclease</keyword>
<dbReference type="InterPro" id="IPR014833">
    <property type="entry name" value="TnsA_N"/>
</dbReference>
<evidence type="ECO:0000313" key="6">
    <source>
        <dbReference type="Proteomes" id="UP001242288"/>
    </source>
</evidence>
<evidence type="ECO:0000313" key="4">
    <source>
        <dbReference type="EMBL" id="MDQ6413462.1"/>
    </source>
</evidence>
<dbReference type="EMBL" id="JAPKHW010000060">
    <property type="protein sequence ID" value="MCX4151650.1"/>
    <property type="molecule type" value="Genomic_DNA"/>
</dbReference>
<name>A0AAP5BNY5_9BURK</name>
<keyword evidence="5" id="KW-1185">Reference proteome</keyword>
<gene>
    <name evidence="4" type="ORF">NIE36_40780</name>
    <name evidence="3" type="ORF">OSB80_40880</name>
</gene>
<dbReference type="GO" id="GO:0003676">
    <property type="term" value="F:nucleic acid binding"/>
    <property type="evidence" value="ECO:0007669"/>
    <property type="project" value="InterPro"/>
</dbReference>
<feature type="domain" description="TnsA endonuclease N-terminal" evidence="2">
    <location>
        <begin position="62"/>
        <end position="162"/>
    </location>
</feature>
<reference evidence="4" key="1">
    <citation type="submission" date="2022-06" db="EMBL/GenBank/DDBJ databases">
        <title>PHB producers.</title>
        <authorList>
            <person name="Besaury L."/>
        </authorList>
    </citation>
    <scope>NUCLEOTIDE SEQUENCE</scope>
    <source>
        <strain evidence="4 5">SEWS6</strain>
    </source>
</reference>
<organism evidence="4 6">
    <name type="scientific">Paraburkholderia madseniana</name>
    <dbReference type="NCBI Taxonomy" id="2599607"/>
    <lineage>
        <taxon>Bacteria</taxon>
        <taxon>Pseudomonadati</taxon>
        <taxon>Pseudomonadota</taxon>
        <taxon>Betaproteobacteria</taxon>
        <taxon>Burkholderiales</taxon>
        <taxon>Burkholderiaceae</taxon>
        <taxon>Paraburkholderia</taxon>
    </lineage>
</organism>
<dbReference type="InterPro" id="IPR011335">
    <property type="entry name" value="Restrct_endonuc-II-like"/>
</dbReference>
<dbReference type="InterPro" id="IPR014832">
    <property type="entry name" value="TnsA_C"/>
</dbReference>
<protein>
    <submittedName>
        <fullName evidence="4">TnsA endonuclease N-terminal domain-containing protein</fullName>
    </submittedName>
</protein>
<dbReference type="Proteomes" id="UP001242288">
    <property type="component" value="Unassembled WGS sequence"/>
</dbReference>
<feature type="domain" description="TnsA endonuclease C-terminal" evidence="1">
    <location>
        <begin position="168"/>
        <end position="244"/>
    </location>
</feature>
<dbReference type="Gene3D" id="3.40.1350.10">
    <property type="match status" value="1"/>
</dbReference>
<dbReference type="SUPFAM" id="SSF52980">
    <property type="entry name" value="Restriction endonuclease-like"/>
    <property type="match status" value="1"/>
</dbReference>
<keyword evidence="4" id="KW-0378">Hydrolase</keyword>
<dbReference type="CDD" id="cd22362">
    <property type="entry name" value="TnsA_endonuclease-like"/>
    <property type="match status" value="1"/>
</dbReference>
<sequence>MSISVTAYNGRREPLTYKPWLRVQDVPSRGRSRKVHGLKTGRIHHVLSDLEYAYLLALEFSERVVDIREQFPLFPIAPIQECARRHNIRYPRYAGTQVPYVMTTDFVVSLRTDDGSLREFARTVKYEDELSPGRSLTRTLEKLELERSYWMARDIDWKIVTQRSVAPALARNLIWLYAGAQVEGGLQASDLQARFVECLDEAGTHDRTLSSLLRAVSYRLNLAYSDAVRLFKHLVWNKVILVDLSTPMLLTSQAPTLRVLPADASSVKRAA</sequence>